<accession>A0ABU7AVD4</accession>
<proteinExistence type="predicted"/>
<evidence type="ECO:0000256" key="1">
    <source>
        <dbReference type="SAM" id="MobiDB-lite"/>
    </source>
</evidence>
<dbReference type="EMBL" id="JAHUTI010030072">
    <property type="protein sequence ID" value="MED6241711.1"/>
    <property type="molecule type" value="Genomic_DNA"/>
</dbReference>
<sequence>MERKKRRERKNQDRQEKATVNCVYMYISYSYSYSSSSTLSGTGSRGQQTQERHPDVPLPRHLLQLLREEPKAFPGQPRDIVPPACPGPSPRMSLLPVGRAWNTSRGRHPGGIRYRCPSHLNWLLSMWRSNGSTPSPSWMAELLTLSLKECPATLQRKLISAACIRDLVLSVMTQSSWP</sequence>
<reference evidence="2 3" key="1">
    <citation type="submission" date="2021-07" db="EMBL/GenBank/DDBJ databases">
        <authorList>
            <person name="Palmer J.M."/>
        </authorList>
    </citation>
    <scope>NUCLEOTIDE SEQUENCE [LARGE SCALE GENOMIC DNA]</scope>
    <source>
        <strain evidence="2 3">AT_MEX2019</strain>
        <tissue evidence="2">Muscle</tissue>
    </source>
</reference>
<evidence type="ECO:0000313" key="3">
    <source>
        <dbReference type="Proteomes" id="UP001345963"/>
    </source>
</evidence>
<organism evidence="2 3">
    <name type="scientific">Ataeniobius toweri</name>
    <dbReference type="NCBI Taxonomy" id="208326"/>
    <lineage>
        <taxon>Eukaryota</taxon>
        <taxon>Metazoa</taxon>
        <taxon>Chordata</taxon>
        <taxon>Craniata</taxon>
        <taxon>Vertebrata</taxon>
        <taxon>Euteleostomi</taxon>
        <taxon>Actinopterygii</taxon>
        <taxon>Neopterygii</taxon>
        <taxon>Teleostei</taxon>
        <taxon>Neoteleostei</taxon>
        <taxon>Acanthomorphata</taxon>
        <taxon>Ovalentaria</taxon>
        <taxon>Atherinomorphae</taxon>
        <taxon>Cyprinodontiformes</taxon>
        <taxon>Goodeidae</taxon>
        <taxon>Ataeniobius</taxon>
    </lineage>
</organism>
<comment type="caution">
    <text evidence="2">The sequence shown here is derived from an EMBL/GenBank/DDBJ whole genome shotgun (WGS) entry which is preliminary data.</text>
</comment>
<name>A0ABU7AVD4_9TELE</name>
<protein>
    <submittedName>
        <fullName evidence="2">Uncharacterized protein</fullName>
    </submittedName>
</protein>
<dbReference type="Proteomes" id="UP001345963">
    <property type="component" value="Unassembled WGS sequence"/>
</dbReference>
<keyword evidence="3" id="KW-1185">Reference proteome</keyword>
<gene>
    <name evidence="2" type="ORF">ATANTOWER_024873</name>
</gene>
<evidence type="ECO:0000313" key="2">
    <source>
        <dbReference type="EMBL" id="MED6241711.1"/>
    </source>
</evidence>
<feature type="region of interest" description="Disordered" evidence="1">
    <location>
        <begin position="37"/>
        <end position="56"/>
    </location>
</feature>
<feature type="compositionally biased region" description="Low complexity" evidence="1">
    <location>
        <begin position="37"/>
        <end position="49"/>
    </location>
</feature>